<dbReference type="InterPro" id="IPR001357">
    <property type="entry name" value="BRCT_dom"/>
</dbReference>
<organism evidence="5">
    <name type="scientific">Lotharella oceanica</name>
    <dbReference type="NCBI Taxonomy" id="641309"/>
    <lineage>
        <taxon>Eukaryota</taxon>
        <taxon>Sar</taxon>
        <taxon>Rhizaria</taxon>
        <taxon>Cercozoa</taxon>
        <taxon>Chlorarachniophyceae</taxon>
        <taxon>Lotharella</taxon>
    </lineage>
</organism>
<dbReference type="Pfam" id="PF16770">
    <property type="entry name" value="RTT107_BRCT_5"/>
    <property type="match status" value="1"/>
</dbReference>
<sequence>MESEDAEPSDVHVTAVDIESHLDFPPHFFVPETSLAGSNMPSSPPRASDNKAKKIMTDLRCLEVMQMEDEKNICNPEEVEKSNAVSNMSLPNTASQTPSKGKHISANVRQDNCPHTISESKIESVPVKKTKLLRSKSRRTPKKKIKFEDLRPLPRRTVTIPRVVITGIKGQACLEDAMRQLGATILSANNARKCTHLISTRILRTEKFLCAFSNARYVLKPTWISSCLDKGCIHPPTLNDYLNDRTSELQYSFELSTSMKAPRSKVFMGHKFYFDRKIGADFRRVLSNIVMSGGASAVLKSRRVVNGLIVVVSKDEKFKIFKIAAGSAPVLTTEDIILATLRQKFIV</sequence>
<dbReference type="InterPro" id="IPR036420">
    <property type="entry name" value="BRCT_dom_sf"/>
</dbReference>
<dbReference type="PROSITE" id="PS50172">
    <property type="entry name" value="BRCT"/>
    <property type="match status" value="1"/>
</dbReference>
<accession>A0A7S2XC25</accession>
<dbReference type="GO" id="GO:0006974">
    <property type="term" value="P:DNA damage response"/>
    <property type="evidence" value="ECO:0007669"/>
    <property type="project" value="UniProtKB-KW"/>
</dbReference>
<evidence type="ECO:0000256" key="1">
    <source>
        <dbReference type="ARBA" id="ARBA00004123"/>
    </source>
</evidence>
<keyword evidence="3" id="KW-0539">Nucleus</keyword>
<evidence type="ECO:0000259" key="4">
    <source>
        <dbReference type="PROSITE" id="PS50172"/>
    </source>
</evidence>
<dbReference type="Gene3D" id="3.40.50.10190">
    <property type="entry name" value="BRCT domain"/>
    <property type="match status" value="2"/>
</dbReference>
<comment type="subcellular location">
    <subcellularLocation>
        <location evidence="1">Nucleus</location>
    </subcellularLocation>
</comment>
<protein>
    <recommendedName>
        <fullName evidence="4">BRCT domain-containing protein</fullName>
    </recommendedName>
</protein>
<feature type="domain" description="BRCT" evidence="4">
    <location>
        <begin position="174"/>
        <end position="231"/>
    </location>
</feature>
<name>A0A7S2XC25_9EUKA</name>
<gene>
    <name evidence="5" type="ORF">LSP00402_LOCUS8338</name>
</gene>
<evidence type="ECO:0000256" key="2">
    <source>
        <dbReference type="ARBA" id="ARBA00022763"/>
    </source>
</evidence>
<dbReference type="GO" id="GO:0044666">
    <property type="term" value="C:MLL3/4 complex"/>
    <property type="evidence" value="ECO:0007669"/>
    <property type="project" value="TreeGrafter"/>
</dbReference>
<dbReference type="PANTHER" id="PTHR23196:SF1">
    <property type="entry name" value="PAX-INTERACTING PROTEIN 1"/>
    <property type="match status" value="1"/>
</dbReference>
<proteinExistence type="predicted"/>
<dbReference type="PANTHER" id="PTHR23196">
    <property type="entry name" value="PAX TRANSCRIPTION ACTIVATION DOMAIN INTERACTING PROTEIN"/>
    <property type="match status" value="1"/>
</dbReference>
<dbReference type="EMBL" id="HBHP01013392">
    <property type="protein sequence ID" value="CAD9760772.1"/>
    <property type="molecule type" value="Transcribed_RNA"/>
</dbReference>
<dbReference type="AlphaFoldDB" id="A0A7S2XC25"/>
<evidence type="ECO:0000256" key="3">
    <source>
        <dbReference type="ARBA" id="ARBA00023242"/>
    </source>
</evidence>
<keyword evidence="2" id="KW-0227">DNA damage</keyword>
<reference evidence="5" key="1">
    <citation type="submission" date="2021-01" db="EMBL/GenBank/DDBJ databases">
        <authorList>
            <person name="Corre E."/>
            <person name="Pelletier E."/>
            <person name="Niang G."/>
            <person name="Scheremetjew M."/>
            <person name="Finn R."/>
            <person name="Kale V."/>
            <person name="Holt S."/>
            <person name="Cochrane G."/>
            <person name="Meng A."/>
            <person name="Brown T."/>
            <person name="Cohen L."/>
        </authorList>
    </citation>
    <scope>NUCLEOTIDE SEQUENCE</scope>
    <source>
        <strain evidence="5">CCMP622</strain>
    </source>
</reference>
<evidence type="ECO:0000313" key="5">
    <source>
        <dbReference type="EMBL" id="CAD9760772.1"/>
    </source>
</evidence>
<dbReference type="InterPro" id="IPR051579">
    <property type="entry name" value="DDR_Transcriptional_Reg"/>
</dbReference>
<dbReference type="SUPFAM" id="SSF52113">
    <property type="entry name" value="BRCT domain"/>
    <property type="match status" value="1"/>
</dbReference>